<comment type="caution">
    <text evidence="11">The sequence shown here is derived from an EMBL/GenBank/DDBJ whole genome shotgun (WGS) entry which is preliminary data.</text>
</comment>
<feature type="domain" description="Na+/H+ antiporter NhaC-like C-terminal" evidence="10">
    <location>
        <begin position="27"/>
        <end position="226"/>
    </location>
</feature>
<keyword evidence="7 9" id="KW-0472">Membrane</keyword>
<reference evidence="11" key="2">
    <citation type="submission" date="2021-04" db="EMBL/GenBank/DDBJ databases">
        <authorList>
            <person name="Gilroy R."/>
        </authorList>
    </citation>
    <scope>NUCLEOTIDE SEQUENCE</scope>
    <source>
        <strain evidence="11">ChiHecec2B26-12326</strain>
    </source>
</reference>
<evidence type="ECO:0000313" key="11">
    <source>
        <dbReference type="EMBL" id="HIX85505.1"/>
    </source>
</evidence>
<feature type="transmembrane region" description="Helical" evidence="9">
    <location>
        <begin position="48"/>
        <end position="65"/>
    </location>
</feature>
<feature type="transmembrane region" description="Helical" evidence="9">
    <location>
        <begin position="380"/>
        <end position="398"/>
    </location>
</feature>
<comment type="similarity">
    <text evidence="8">Belongs to the NhaC Na(+)/H(+) (TC 2.A.35) antiporter family.</text>
</comment>
<protein>
    <submittedName>
        <fullName evidence="11">Na+/H+ antiporter NhaC family protein</fullName>
    </submittedName>
</protein>
<accession>A0A9D1XQM2</accession>
<evidence type="ECO:0000256" key="1">
    <source>
        <dbReference type="ARBA" id="ARBA00004651"/>
    </source>
</evidence>
<dbReference type="InterPro" id="IPR052180">
    <property type="entry name" value="NhaC_Na-H+_Antiporter"/>
</dbReference>
<feature type="transmembrane region" description="Helical" evidence="9">
    <location>
        <begin position="282"/>
        <end position="306"/>
    </location>
</feature>
<evidence type="ECO:0000313" key="12">
    <source>
        <dbReference type="Proteomes" id="UP000823847"/>
    </source>
</evidence>
<organism evidence="11 12">
    <name type="scientific">Candidatus Parabacteroides intestinigallinarum</name>
    <dbReference type="NCBI Taxonomy" id="2838722"/>
    <lineage>
        <taxon>Bacteria</taxon>
        <taxon>Pseudomonadati</taxon>
        <taxon>Bacteroidota</taxon>
        <taxon>Bacteroidia</taxon>
        <taxon>Bacteroidales</taxon>
        <taxon>Tannerellaceae</taxon>
        <taxon>Parabacteroides</taxon>
    </lineage>
</organism>
<sequence>MRQQKRINKETRKHPVEHTPNAWALTPLAVFLVVYLVVSLIAGDFYKMPITVAFVVSSIVAVALSKGGPLNNRVEQFCRGAANSNIMLMVLIFILAGAFAETAKAMGAVDATVHLAMAILPSDLLAAGIFLAACFISISVGTSVGTIVALAPVAVGIAEQTGMPDALMLGVVVSGAMFGDNLSFISDTTIVATRTQGCQMTDKFKVNIRVALPIAILTTVLYVIVGSGVESAYTPEPIAWGKVIPYLVVLITAVCGMNVMLVLVVGTLLSGAVGIWSGSFDFWGWNAAMGAGITGMGELIIVTLLAGGMLEMIRYNGGIEWIIQRLTARIHTARGAEGSIAALVSFANLCTANNTIALIMAGPIAKDIADKFHVDPRRSASILDIFSCFVQGVIPYGAQMLMAAGLGHVSPIAIMGYLYYPYLLGLGTALAILTGYPKKYAR</sequence>
<feature type="transmembrane region" description="Helical" evidence="9">
    <location>
        <begin position="166"/>
        <end position="186"/>
    </location>
</feature>
<feature type="transmembrane region" description="Helical" evidence="9">
    <location>
        <begin position="246"/>
        <end position="276"/>
    </location>
</feature>
<dbReference type="PANTHER" id="PTHR33451:SF5">
    <property type="entry name" value="NA+_H+ ANTIPORTER"/>
    <property type="match status" value="1"/>
</dbReference>
<gene>
    <name evidence="11" type="ORF">H9848_02705</name>
</gene>
<evidence type="ECO:0000256" key="2">
    <source>
        <dbReference type="ARBA" id="ARBA00022448"/>
    </source>
</evidence>
<feature type="transmembrane region" description="Helical" evidence="9">
    <location>
        <begin position="129"/>
        <end position="154"/>
    </location>
</feature>
<feature type="transmembrane region" description="Helical" evidence="9">
    <location>
        <begin position="21"/>
        <end position="42"/>
    </location>
</feature>
<evidence type="ECO:0000256" key="4">
    <source>
        <dbReference type="ARBA" id="ARBA00022475"/>
    </source>
</evidence>
<reference evidence="11" key="1">
    <citation type="journal article" date="2021" name="PeerJ">
        <title>Extensive microbial diversity within the chicken gut microbiome revealed by metagenomics and culture.</title>
        <authorList>
            <person name="Gilroy R."/>
            <person name="Ravi A."/>
            <person name="Getino M."/>
            <person name="Pursley I."/>
            <person name="Horton D.L."/>
            <person name="Alikhan N.F."/>
            <person name="Baker D."/>
            <person name="Gharbi K."/>
            <person name="Hall N."/>
            <person name="Watson M."/>
            <person name="Adriaenssens E.M."/>
            <person name="Foster-Nyarko E."/>
            <person name="Jarju S."/>
            <person name="Secka A."/>
            <person name="Antonio M."/>
            <person name="Oren A."/>
            <person name="Chaudhuri R.R."/>
            <person name="La Ragione R."/>
            <person name="Hildebrand F."/>
            <person name="Pallen M.J."/>
        </authorList>
    </citation>
    <scope>NUCLEOTIDE SEQUENCE</scope>
    <source>
        <strain evidence="11">ChiHecec2B26-12326</strain>
    </source>
</reference>
<keyword evidence="6 9" id="KW-1133">Transmembrane helix</keyword>
<feature type="transmembrane region" description="Helical" evidence="9">
    <location>
        <begin position="418"/>
        <end position="436"/>
    </location>
</feature>
<evidence type="ECO:0000256" key="7">
    <source>
        <dbReference type="ARBA" id="ARBA00023136"/>
    </source>
</evidence>
<feature type="transmembrane region" description="Helical" evidence="9">
    <location>
        <begin position="86"/>
        <end position="109"/>
    </location>
</feature>
<dbReference type="InterPro" id="IPR018461">
    <property type="entry name" value="Na/H_Antiport_NhaC-like_C"/>
</dbReference>
<feature type="transmembrane region" description="Helical" evidence="9">
    <location>
        <begin position="206"/>
        <end position="225"/>
    </location>
</feature>
<evidence type="ECO:0000259" key="10">
    <source>
        <dbReference type="Pfam" id="PF03553"/>
    </source>
</evidence>
<comment type="subcellular location">
    <subcellularLocation>
        <location evidence="1">Cell membrane</location>
        <topology evidence="1">Multi-pass membrane protein</topology>
    </subcellularLocation>
</comment>
<dbReference type="EMBL" id="DXEN01000015">
    <property type="protein sequence ID" value="HIX85505.1"/>
    <property type="molecule type" value="Genomic_DNA"/>
</dbReference>
<evidence type="ECO:0000256" key="3">
    <source>
        <dbReference type="ARBA" id="ARBA00022449"/>
    </source>
</evidence>
<feature type="domain" description="Na+/H+ antiporter NhaC-like C-terminal" evidence="10">
    <location>
        <begin position="248"/>
        <end position="436"/>
    </location>
</feature>
<keyword evidence="4" id="KW-1003">Cell membrane</keyword>
<name>A0A9D1XQM2_9BACT</name>
<dbReference type="GO" id="GO:0005886">
    <property type="term" value="C:plasma membrane"/>
    <property type="evidence" value="ECO:0007669"/>
    <property type="project" value="UniProtKB-SubCell"/>
</dbReference>
<evidence type="ECO:0000256" key="5">
    <source>
        <dbReference type="ARBA" id="ARBA00022692"/>
    </source>
</evidence>
<keyword evidence="3" id="KW-0050">Antiport</keyword>
<dbReference type="PANTHER" id="PTHR33451">
    <property type="entry name" value="MALATE-2H(+)/NA(+)-LACTATE ANTIPORTER"/>
    <property type="match status" value="1"/>
</dbReference>
<dbReference type="AlphaFoldDB" id="A0A9D1XQM2"/>
<keyword evidence="5 9" id="KW-0812">Transmembrane</keyword>
<keyword evidence="2" id="KW-0813">Transport</keyword>
<evidence type="ECO:0000256" key="9">
    <source>
        <dbReference type="SAM" id="Phobius"/>
    </source>
</evidence>
<dbReference type="Proteomes" id="UP000823847">
    <property type="component" value="Unassembled WGS sequence"/>
</dbReference>
<dbReference type="GO" id="GO:0015297">
    <property type="term" value="F:antiporter activity"/>
    <property type="evidence" value="ECO:0007669"/>
    <property type="project" value="UniProtKB-KW"/>
</dbReference>
<evidence type="ECO:0000256" key="8">
    <source>
        <dbReference type="ARBA" id="ARBA00038435"/>
    </source>
</evidence>
<dbReference type="Pfam" id="PF03553">
    <property type="entry name" value="Na_H_antiporter"/>
    <property type="match status" value="2"/>
</dbReference>
<proteinExistence type="inferred from homology"/>
<evidence type="ECO:0000256" key="6">
    <source>
        <dbReference type="ARBA" id="ARBA00022989"/>
    </source>
</evidence>